<keyword evidence="7" id="KW-0998">Cell outer membrane</keyword>
<dbReference type="SUPFAM" id="SSF56935">
    <property type="entry name" value="Porins"/>
    <property type="match status" value="1"/>
</dbReference>
<keyword evidence="10" id="KW-1185">Reference proteome</keyword>
<keyword evidence="4" id="KW-0812">Transmembrane</keyword>
<dbReference type="PANTHER" id="PTHR35093:SF8">
    <property type="entry name" value="OUTER MEMBRANE PROTEIN NMB0088-RELATED"/>
    <property type="match status" value="1"/>
</dbReference>
<dbReference type="GO" id="GO:0009279">
    <property type="term" value="C:cell outer membrane"/>
    <property type="evidence" value="ECO:0007669"/>
    <property type="project" value="UniProtKB-SubCell"/>
</dbReference>
<evidence type="ECO:0000313" key="10">
    <source>
        <dbReference type="Proteomes" id="UP000051184"/>
    </source>
</evidence>
<dbReference type="RefSeq" id="WP_058314332.1">
    <property type="nucleotide sequence ID" value="NZ_CYTO01000024.1"/>
</dbReference>
<proteinExistence type="inferred from homology"/>
<evidence type="ECO:0000256" key="6">
    <source>
        <dbReference type="ARBA" id="ARBA00023136"/>
    </source>
</evidence>
<dbReference type="PANTHER" id="PTHR35093">
    <property type="entry name" value="OUTER MEMBRANE PROTEIN NMB0088-RELATED"/>
    <property type="match status" value="1"/>
</dbReference>
<dbReference type="OrthoDB" id="6679728at2"/>
<keyword evidence="3" id="KW-1134">Transmembrane beta strand</keyword>
<evidence type="ECO:0000256" key="8">
    <source>
        <dbReference type="SAM" id="SignalP"/>
    </source>
</evidence>
<dbReference type="Pfam" id="PF03349">
    <property type="entry name" value="Toluene_X"/>
    <property type="match status" value="1"/>
</dbReference>
<protein>
    <submittedName>
        <fullName evidence="9">Outer membrane protein transport protein (OMPP1/FadL/TodX)</fullName>
    </submittedName>
</protein>
<accession>A0A0P1J5X7</accession>
<dbReference type="STRING" id="1715691.TA5113_02771"/>
<reference evidence="10" key="1">
    <citation type="submission" date="2015-09" db="EMBL/GenBank/DDBJ databases">
        <authorList>
            <person name="Rodrigo-Torres Lidia"/>
            <person name="Arahal R.David."/>
        </authorList>
    </citation>
    <scope>NUCLEOTIDE SEQUENCE [LARGE SCALE GENOMIC DNA]</scope>
    <source>
        <strain evidence="10">CECT 5114</strain>
    </source>
</reference>
<evidence type="ECO:0000256" key="2">
    <source>
        <dbReference type="ARBA" id="ARBA00008163"/>
    </source>
</evidence>
<comment type="subcellular location">
    <subcellularLocation>
        <location evidence="1">Cell outer membrane</location>
        <topology evidence="1">Multi-pass membrane protein</topology>
    </subcellularLocation>
</comment>
<dbReference type="AlphaFoldDB" id="A0A0P1J5X7"/>
<evidence type="ECO:0000256" key="1">
    <source>
        <dbReference type="ARBA" id="ARBA00004571"/>
    </source>
</evidence>
<keyword evidence="5 8" id="KW-0732">Signal</keyword>
<dbReference type="GO" id="GO:0015483">
    <property type="term" value="F:long-chain fatty acid transporting porin activity"/>
    <property type="evidence" value="ECO:0007669"/>
    <property type="project" value="TreeGrafter"/>
</dbReference>
<evidence type="ECO:0000256" key="4">
    <source>
        <dbReference type="ARBA" id="ARBA00022692"/>
    </source>
</evidence>
<comment type="similarity">
    <text evidence="2">Belongs to the OmpP1/FadL family.</text>
</comment>
<sequence>MQAWKLAAGMAVAASTATAGGIERTAQSVAPIFEDGNYFEFSVGSVQPEITGSVAGTASGNMAADYTQVGFAYKHQFSEKLSFALIYDQPYGADVAYPSGTGYSFAGATAELNTSALTGVLRYKVNDNFSVHGGLRYQTMEAAIAIPVLAGNIAGYEAVGESDGATGYLVGVAYEIPDIALRVALTYNSSIKHENVTTESAGFGAISIPSTVTEINAPQSVNLDFQTGIAKDTLLFGGVRWVDWSEFDITPTLFTTGVSPGSSLVAYDNDTYTYNIGVGRRFTENFAASVSMSYEASQGGISSNLGPTDGKFGVTIGGRYTMDNVTISGGINYTWIGDANTNALAPPAAATLIQSDFNDNSAIGVGLRVGVTF</sequence>
<name>A0A0P1J5X7_9RHOB</name>
<evidence type="ECO:0000256" key="7">
    <source>
        <dbReference type="ARBA" id="ARBA00023237"/>
    </source>
</evidence>
<dbReference type="InterPro" id="IPR005017">
    <property type="entry name" value="OMPP1/FadL/TodX"/>
</dbReference>
<gene>
    <name evidence="9" type="ORF">TA5114_01160</name>
</gene>
<keyword evidence="6" id="KW-0472">Membrane</keyword>
<dbReference type="EMBL" id="CYUE01000012">
    <property type="protein sequence ID" value="CUK25362.1"/>
    <property type="molecule type" value="Genomic_DNA"/>
</dbReference>
<feature type="chain" id="PRO_5006065965" evidence="8">
    <location>
        <begin position="20"/>
        <end position="373"/>
    </location>
</feature>
<organism evidence="9 10">
    <name type="scientific">Cognatishimia activa</name>
    <dbReference type="NCBI Taxonomy" id="1715691"/>
    <lineage>
        <taxon>Bacteria</taxon>
        <taxon>Pseudomonadati</taxon>
        <taxon>Pseudomonadota</taxon>
        <taxon>Alphaproteobacteria</taxon>
        <taxon>Rhodobacterales</taxon>
        <taxon>Paracoccaceae</taxon>
        <taxon>Cognatishimia</taxon>
    </lineage>
</organism>
<evidence type="ECO:0000313" key="9">
    <source>
        <dbReference type="EMBL" id="CUK25362.1"/>
    </source>
</evidence>
<evidence type="ECO:0000256" key="5">
    <source>
        <dbReference type="ARBA" id="ARBA00022729"/>
    </source>
</evidence>
<feature type="signal peptide" evidence="8">
    <location>
        <begin position="1"/>
        <end position="19"/>
    </location>
</feature>
<dbReference type="Proteomes" id="UP000051184">
    <property type="component" value="Unassembled WGS sequence"/>
</dbReference>
<dbReference type="Gene3D" id="2.40.160.60">
    <property type="entry name" value="Outer membrane protein transport protein (OMPP1/FadL/TodX)"/>
    <property type="match status" value="1"/>
</dbReference>
<evidence type="ECO:0000256" key="3">
    <source>
        <dbReference type="ARBA" id="ARBA00022452"/>
    </source>
</evidence>